<evidence type="ECO:0000256" key="1">
    <source>
        <dbReference type="ARBA" id="ARBA00023015"/>
    </source>
</evidence>
<dbReference type="Pfam" id="PF12833">
    <property type="entry name" value="HTH_18"/>
    <property type="match status" value="1"/>
</dbReference>
<dbReference type="PROSITE" id="PS01124">
    <property type="entry name" value="HTH_ARAC_FAMILY_2"/>
    <property type="match status" value="1"/>
</dbReference>
<dbReference type="SMART" id="SM00342">
    <property type="entry name" value="HTH_ARAC"/>
    <property type="match status" value="1"/>
</dbReference>
<name>A0A7X6RYG6_9MYCO</name>
<dbReference type="Proteomes" id="UP000518188">
    <property type="component" value="Unassembled WGS sequence"/>
</dbReference>
<dbReference type="GO" id="GO:0003700">
    <property type="term" value="F:DNA-binding transcription factor activity"/>
    <property type="evidence" value="ECO:0007669"/>
    <property type="project" value="InterPro"/>
</dbReference>
<evidence type="ECO:0000256" key="2">
    <source>
        <dbReference type="ARBA" id="ARBA00023125"/>
    </source>
</evidence>
<dbReference type="InterPro" id="IPR009057">
    <property type="entry name" value="Homeodomain-like_sf"/>
</dbReference>
<dbReference type="SUPFAM" id="SSF46689">
    <property type="entry name" value="Homeodomain-like"/>
    <property type="match status" value="1"/>
</dbReference>
<comment type="caution">
    <text evidence="5">The sequence shown here is derived from an EMBL/GenBank/DDBJ whole genome shotgun (WGS) entry which is preliminary data.</text>
</comment>
<dbReference type="RefSeq" id="WP_168441788.1">
    <property type="nucleotide sequence ID" value="NZ_JAAXPJ010000011.1"/>
</dbReference>
<sequence length="285" mass="31426">MPAWKNASEPNAPVRGVVGRAGNAAAFDLHRWAPSEEAARFVEHFWSVTWDRHEAGPFESTVITFPAMHLTREWGDDVVRHGHQLPCTLLHGVVPQVFRITISGRGAVVGARFRPGGFTARFGGDAAAMTGRVVPVDDELLGAPVVLGEDVTAVRHGLDMAISAMTGEVDPTYCALTPLIDRIRDDATLHRVDQVMALSPWSTRTTQRVFRRYVGVTVKWVLCRYRLQQAALEIESVPDVDFADLAVRLGWYDQAHFINDFRSMLGSTPGEYAAATSRRYGSAGR</sequence>
<dbReference type="InterPro" id="IPR046532">
    <property type="entry name" value="DUF6597"/>
</dbReference>
<dbReference type="EMBL" id="JAAXPJ010000011">
    <property type="protein sequence ID" value="NKZ14212.1"/>
    <property type="molecule type" value="Genomic_DNA"/>
</dbReference>
<evidence type="ECO:0000313" key="6">
    <source>
        <dbReference type="Proteomes" id="UP000518188"/>
    </source>
</evidence>
<dbReference type="AlphaFoldDB" id="A0A7X6RYG6"/>
<evidence type="ECO:0000259" key="4">
    <source>
        <dbReference type="PROSITE" id="PS01124"/>
    </source>
</evidence>
<dbReference type="PANTHER" id="PTHR46796">
    <property type="entry name" value="HTH-TYPE TRANSCRIPTIONAL ACTIVATOR RHAS-RELATED"/>
    <property type="match status" value="1"/>
</dbReference>
<keyword evidence="1" id="KW-0805">Transcription regulation</keyword>
<keyword evidence="3" id="KW-0804">Transcription</keyword>
<organism evidence="5 6">
    <name type="scientific">Mycolicibacterium septicum DSM 44393</name>
    <dbReference type="NCBI Taxonomy" id="1341646"/>
    <lineage>
        <taxon>Bacteria</taxon>
        <taxon>Bacillati</taxon>
        <taxon>Actinomycetota</taxon>
        <taxon>Actinomycetes</taxon>
        <taxon>Mycobacteriales</taxon>
        <taxon>Mycobacteriaceae</taxon>
        <taxon>Mycolicibacterium</taxon>
    </lineage>
</organism>
<dbReference type="GO" id="GO:0043565">
    <property type="term" value="F:sequence-specific DNA binding"/>
    <property type="evidence" value="ECO:0007669"/>
    <property type="project" value="InterPro"/>
</dbReference>
<reference evidence="5 6" key="1">
    <citation type="submission" date="2020-04" db="EMBL/GenBank/DDBJ databases">
        <title>MicrobeNet Type strains.</title>
        <authorList>
            <person name="Nicholson A.C."/>
        </authorList>
    </citation>
    <scope>NUCLEOTIDE SEQUENCE [LARGE SCALE GENOMIC DNA]</scope>
    <source>
        <strain evidence="5 6">ATCC 700731</strain>
    </source>
</reference>
<evidence type="ECO:0000256" key="3">
    <source>
        <dbReference type="ARBA" id="ARBA00023163"/>
    </source>
</evidence>
<dbReference type="Pfam" id="PF20240">
    <property type="entry name" value="DUF6597"/>
    <property type="match status" value="1"/>
</dbReference>
<dbReference type="InterPro" id="IPR050204">
    <property type="entry name" value="AraC_XylS_family_regulators"/>
</dbReference>
<dbReference type="InterPro" id="IPR018060">
    <property type="entry name" value="HTH_AraC"/>
</dbReference>
<protein>
    <submittedName>
        <fullName evidence="5">AraC family transcriptional regulator</fullName>
    </submittedName>
</protein>
<accession>A0A7X6RYG6</accession>
<evidence type="ECO:0000313" key="5">
    <source>
        <dbReference type="EMBL" id="NKZ14212.1"/>
    </source>
</evidence>
<keyword evidence="2" id="KW-0238">DNA-binding</keyword>
<gene>
    <name evidence="5" type="ORF">HGA11_24825</name>
</gene>
<dbReference type="Gene3D" id="1.10.10.60">
    <property type="entry name" value="Homeodomain-like"/>
    <property type="match status" value="1"/>
</dbReference>
<feature type="domain" description="HTH araC/xylS-type" evidence="4">
    <location>
        <begin position="202"/>
        <end position="275"/>
    </location>
</feature>
<proteinExistence type="predicted"/>